<gene>
    <name evidence="2" type="ordered locus">BMULJ_00268</name>
</gene>
<feature type="region of interest" description="Disordered" evidence="1">
    <location>
        <begin position="1"/>
        <end position="41"/>
    </location>
</feature>
<sequence>MREVRLMACGRSRGAESARPEPSRDEGDASAVRRMLSAGKR</sequence>
<evidence type="ECO:0000256" key="1">
    <source>
        <dbReference type="SAM" id="MobiDB-lite"/>
    </source>
</evidence>
<feature type="compositionally biased region" description="Basic and acidic residues" evidence="1">
    <location>
        <begin position="13"/>
        <end position="27"/>
    </location>
</feature>
<name>A0A0H3KBR3_BURM1</name>
<dbReference type="AlphaFoldDB" id="A0A0H3KBR3"/>
<dbReference type="HOGENOM" id="CLU_3266892_0_0_4"/>
<dbReference type="Proteomes" id="UP000008815">
    <property type="component" value="Chromosome 1"/>
</dbReference>
<evidence type="ECO:0000313" key="2">
    <source>
        <dbReference type="EMBL" id="BAG42243.1"/>
    </source>
</evidence>
<protein>
    <submittedName>
        <fullName evidence="2">Uncharacterized protein</fullName>
    </submittedName>
</protein>
<dbReference type="EMBL" id="AP009385">
    <property type="protein sequence ID" value="BAG42243.1"/>
    <property type="molecule type" value="Genomic_DNA"/>
</dbReference>
<keyword evidence="3" id="KW-1185">Reference proteome</keyword>
<evidence type="ECO:0000313" key="3">
    <source>
        <dbReference type="Proteomes" id="UP000008815"/>
    </source>
</evidence>
<organism evidence="2 3">
    <name type="scientific">Burkholderia multivorans (strain ATCC 17616 / 249)</name>
    <dbReference type="NCBI Taxonomy" id="395019"/>
    <lineage>
        <taxon>Bacteria</taxon>
        <taxon>Pseudomonadati</taxon>
        <taxon>Pseudomonadota</taxon>
        <taxon>Betaproteobacteria</taxon>
        <taxon>Burkholderiales</taxon>
        <taxon>Burkholderiaceae</taxon>
        <taxon>Burkholderia</taxon>
        <taxon>Burkholderia cepacia complex</taxon>
    </lineage>
</organism>
<proteinExistence type="predicted"/>
<reference evidence="2 3" key="1">
    <citation type="submission" date="2007-04" db="EMBL/GenBank/DDBJ databases">
        <title>Complete genome sequence of Burkholderia multivorans ATCC 17616.</title>
        <authorList>
            <person name="Ohtsubo Y."/>
            <person name="Yamashita A."/>
            <person name="Kurokawa K."/>
            <person name="Takami H."/>
            <person name="Yuhara S."/>
            <person name="Nishiyama E."/>
            <person name="Endo R."/>
            <person name="Miyazaki R."/>
            <person name="Ono A."/>
            <person name="Yano K."/>
            <person name="Ito M."/>
            <person name="Sota M."/>
            <person name="Yuji N."/>
            <person name="Hattori M."/>
            <person name="Tsuda M."/>
        </authorList>
    </citation>
    <scope>NUCLEOTIDE SEQUENCE [LARGE SCALE GENOMIC DNA]</scope>
    <source>
        <strain evidence="3">ATCC 17616 / 249</strain>
    </source>
</reference>
<dbReference type="KEGG" id="bmj:BMULJ_00268"/>
<dbReference type="STRING" id="395019.BMULJ_00268"/>
<accession>A0A0H3KBR3</accession>